<dbReference type="AlphaFoldDB" id="A0A1H9MB65"/>
<sequence>MNARLSFIVFLVFAASFVKGQEKKYTDSAVSAYIDACKCVVRLQGNGHDNAYWLRTINTIRYHHPEFRKAKKILYISFIDRNNQNTFSFLSGGRLNSKEIIAQKELNSGQIDSLMFTLYANRFAGYPLKKLVFDCQHPANAVVFLDQDGSVFTALNIDFKGTAFNVWRANGVSKKYEASFGDTCLGKYDLIKSLFQSAGIKTFN</sequence>
<dbReference type="Proteomes" id="UP000199572">
    <property type="component" value="Unassembled WGS sequence"/>
</dbReference>
<dbReference type="EMBL" id="FOGG01000005">
    <property type="protein sequence ID" value="SER20709.1"/>
    <property type="molecule type" value="Genomic_DNA"/>
</dbReference>
<reference evidence="1 2" key="1">
    <citation type="submission" date="2016-10" db="EMBL/GenBank/DDBJ databases">
        <authorList>
            <person name="de Groot N.N."/>
        </authorList>
    </citation>
    <scope>NUCLEOTIDE SEQUENCE [LARGE SCALE GENOMIC DNA]</scope>
    <source>
        <strain evidence="1 2">DSM 18610</strain>
    </source>
</reference>
<dbReference type="RefSeq" id="WP_090882499.1">
    <property type="nucleotide sequence ID" value="NZ_FOGG01000005.1"/>
</dbReference>
<dbReference type="STRING" id="390241.SAMN04488023_105198"/>
<proteinExistence type="predicted"/>
<name>A0A1H9MB65_9SPHI</name>
<accession>A0A1H9MB65</accession>
<protein>
    <submittedName>
        <fullName evidence="1">Uncharacterized protein</fullName>
    </submittedName>
</protein>
<gene>
    <name evidence="1" type="ORF">SAMN04488023_105198</name>
</gene>
<keyword evidence="2" id="KW-1185">Reference proteome</keyword>
<evidence type="ECO:0000313" key="1">
    <source>
        <dbReference type="EMBL" id="SER20709.1"/>
    </source>
</evidence>
<organism evidence="1 2">
    <name type="scientific">Pedobacter rhizosphaerae</name>
    <dbReference type="NCBI Taxonomy" id="390241"/>
    <lineage>
        <taxon>Bacteria</taxon>
        <taxon>Pseudomonadati</taxon>
        <taxon>Bacteroidota</taxon>
        <taxon>Sphingobacteriia</taxon>
        <taxon>Sphingobacteriales</taxon>
        <taxon>Sphingobacteriaceae</taxon>
        <taxon>Pedobacter</taxon>
    </lineage>
</organism>
<dbReference type="OrthoDB" id="759272at2"/>
<evidence type="ECO:0000313" key="2">
    <source>
        <dbReference type="Proteomes" id="UP000199572"/>
    </source>
</evidence>